<evidence type="ECO:0000313" key="1">
    <source>
        <dbReference type="EMBL" id="KAF7389742.1"/>
    </source>
</evidence>
<dbReference type="AlphaFoldDB" id="A0A834JMD9"/>
<name>A0A834JMD9_VESPE</name>
<proteinExistence type="predicted"/>
<protein>
    <submittedName>
        <fullName evidence="1">Uncharacterized protein</fullName>
    </submittedName>
</protein>
<organism evidence="1 2">
    <name type="scientific">Vespula pensylvanica</name>
    <name type="common">Western yellow jacket</name>
    <name type="synonym">Wasp</name>
    <dbReference type="NCBI Taxonomy" id="30213"/>
    <lineage>
        <taxon>Eukaryota</taxon>
        <taxon>Metazoa</taxon>
        <taxon>Ecdysozoa</taxon>
        <taxon>Arthropoda</taxon>
        <taxon>Hexapoda</taxon>
        <taxon>Insecta</taxon>
        <taxon>Pterygota</taxon>
        <taxon>Neoptera</taxon>
        <taxon>Endopterygota</taxon>
        <taxon>Hymenoptera</taxon>
        <taxon>Apocrita</taxon>
        <taxon>Aculeata</taxon>
        <taxon>Vespoidea</taxon>
        <taxon>Vespidae</taxon>
        <taxon>Vespinae</taxon>
        <taxon>Vespula</taxon>
    </lineage>
</organism>
<comment type="caution">
    <text evidence="1">The sequence shown here is derived from an EMBL/GenBank/DDBJ whole genome shotgun (WGS) entry which is preliminary data.</text>
</comment>
<evidence type="ECO:0000313" key="2">
    <source>
        <dbReference type="Proteomes" id="UP000600918"/>
    </source>
</evidence>
<sequence length="125" mass="13493">MNSSQGPLIPNFIKIHSDGAAVIRSPQRNARTRYLGKMLQFLAVGGCSGLSITPGNYINYGDSKNGKTSDCCHNRHVADLRNETGLATPVAGNSGSDLIESIYTHIEESRKIEGTRRKAQCSWGG</sequence>
<gene>
    <name evidence="1" type="ORF">H0235_018226</name>
</gene>
<dbReference type="Proteomes" id="UP000600918">
    <property type="component" value="Unassembled WGS sequence"/>
</dbReference>
<dbReference type="EMBL" id="JACSDY010000024">
    <property type="protein sequence ID" value="KAF7389742.1"/>
    <property type="molecule type" value="Genomic_DNA"/>
</dbReference>
<reference evidence="1" key="1">
    <citation type="journal article" date="2020" name="G3 (Bethesda)">
        <title>High-Quality Assemblies for Three Invasive Social Wasps from the &lt;i&gt;Vespula&lt;/i&gt; Genus.</title>
        <authorList>
            <person name="Harrop T.W.R."/>
            <person name="Guhlin J."/>
            <person name="McLaughlin G.M."/>
            <person name="Permina E."/>
            <person name="Stockwell P."/>
            <person name="Gilligan J."/>
            <person name="Le Lec M.F."/>
            <person name="Gruber M.A.M."/>
            <person name="Quinn O."/>
            <person name="Lovegrove M."/>
            <person name="Duncan E.J."/>
            <person name="Remnant E.J."/>
            <person name="Van Eeckhoven J."/>
            <person name="Graham B."/>
            <person name="Knapp R.A."/>
            <person name="Langford K.W."/>
            <person name="Kronenberg Z."/>
            <person name="Press M.O."/>
            <person name="Eacker S.M."/>
            <person name="Wilson-Rankin E.E."/>
            <person name="Purcell J."/>
            <person name="Lester P.J."/>
            <person name="Dearden P.K."/>
        </authorList>
    </citation>
    <scope>NUCLEOTIDE SEQUENCE</scope>
    <source>
        <strain evidence="1">Volc-1</strain>
    </source>
</reference>
<accession>A0A834JMD9</accession>
<keyword evidence="2" id="KW-1185">Reference proteome</keyword>